<dbReference type="Gene3D" id="3.40.630.30">
    <property type="match status" value="1"/>
</dbReference>
<dbReference type="InterPro" id="IPR016181">
    <property type="entry name" value="Acyl_CoA_acyltransferase"/>
</dbReference>
<keyword evidence="3" id="KW-1185">Reference proteome</keyword>
<comment type="caution">
    <text evidence="2">The sequence shown here is derived from an EMBL/GenBank/DDBJ whole genome shotgun (WGS) entry which is preliminary data.</text>
</comment>
<dbReference type="Proteomes" id="UP001314903">
    <property type="component" value="Unassembled WGS sequence"/>
</dbReference>
<dbReference type="Pfam" id="PF00583">
    <property type="entry name" value="Acetyltransf_1"/>
    <property type="match status" value="1"/>
</dbReference>
<dbReference type="InterPro" id="IPR000182">
    <property type="entry name" value="GNAT_dom"/>
</dbReference>
<name>A0ABS4KHD9_9FIRM</name>
<reference evidence="2 3" key="1">
    <citation type="submission" date="2021-03" db="EMBL/GenBank/DDBJ databases">
        <title>Genomic Encyclopedia of Type Strains, Phase IV (KMG-IV): sequencing the most valuable type-strain genomes for metagenomic binning, comparative biology and taxonomic classification.</title>
        <authorList>
            <person name="Goeker M."/>
        </authorList>
    </citation>
    <scope>NUCLEOTIDE SEQUENCE [LARGE SCALE GENOMIC DNA]</scope>
    <source>
        <strain evidence="2 3">DSM 27512</strain>
    </source>
</reference>
<evidence type="ECO:0000259" key="1">
    <source>
        <dbReference type="PROSITE" id="PS51186"/>
    </source>
</evidence>
<evidence type="ECO:0000313" key="2">
    <source>
        <dbReference type="EMBL" id="MBP2027197.1"/>
    </source>
</evidence>
<gene>
    <name evidence="2" type="ORF">J2Z35_000991</name>
</gene>
<sequence>MNSIHSLSKEKKLKNENNFIKKVSLKIINIIYKSTCSTWYERSIEGDLENFEPTIDIDIQREFLMDDKSELINWLEMNKEKFPWIYFPKEIECANKNSHIFYILKYKNQIIGYSKVGVRNTYVHDFNRNIHLNKNTAMIYDIFIDPNQKGKGLAKYALKDIFRYLKSKGYKKVIAHIEKWNYPSINTFTKSGFRPKKIICLIRILGIPIYIKNGYIPFRNIEKVINN</sequence>
<feature type="domain" description="N-acetyltransferase" evidence="1">
    <location>
        <begin position="57"/>
        <end position="210"/>
    </location>
</feature>
<protein>
    <submittedName>
        <fullName evidence="2">RimJ/RimL family protein N-acetyltransferase</fullName>
    </submittedName>
</protein>
<dbReference type="EMBL" id="JAGGLI010000008">
    <property type="protein sequence ID" value="MBP2027197.1"/>
    <property type="molecule type" value="Genomic_DNA"/>
</dbReference>
<dbReference type="SUPFAM" id="SSF55729">
    <property type="entry name" value="Acyl-CoA N-acyltransferases (Nat)"/>
    <property type="match status" value="1"/>
</dbReference>
<organism evidence="2 3">
    <name type="scientific">Acetoanaerobium pronyense</name>
    <dbReference type="NCBI Taxonomy" id="1482736"/>
    <lineage>
        <taxon>Bacteria</taxon>
        <taxon>Bacillati</taxon>
        <taxon>Bacillota</taxon>
        <taxon>Clostridia</taxon>
        <taxon>Peptostreptococcales</taxon>
        <taxon>Filifactoraceae</taxon>
        <taxon>Acetoanaerobium</taxon>
    </lineage>
</organism>
<dbReference type="PROSITE" id="PS51186">
    <property type="entry name" value="GNAT"/>
    <property type="match status" value="1"/>
</dbReference>
<dbReference type="RefSeq" id="WP_209660027.1">
    <property type="nucleotide sequence ID" value="NZ_JAGGLI010000008.1"/>
</dbReference>
<dbReference type="CDD" id="cd04301">
    <property type="entry name" value="NAT_SF"/>
    <property type="match status" value="1"/>
</dbReference>
<evidence type="ECO:0000313" key="3">
    <source>
        <dbReference type="Proteomes" id="UP001314903"/>
    </source>
</evidence>
<accession>A0ABS4KHD9</accession>
<proteinExistence type="predicted"/>